<evidence type="ECO:0000313" key="2">
    <source>
        <dbReference type="EMBL" id="TWI45328.1"/>
    </source>
</evidence>
<evidence type="ECO:0000313" key="3">
    <source>
        <dbReference type="Proteomes" id="UP000315112"/>
    </source>
</evidence>
<name>A0A562PLS2_9BURK</name>
<dbReference type="RefSeq" id="WP_145877728.1">
    <property type="nucleotide sequence ID" value="NZ_CP046904.1"/>
</dbReference>
<reference evidence="2" key="2">
    <citation type="submission" date="2019-07" db="EMBL/GenBank/DDBJ databases">
        <authorList>
            <person name="Whitman W."/>
            <person name="Huntemann M."/>
            <person name="Clum A."/>
            <person name="Pillay M."/>
            <person name="Palaniappan K."/>
            <person name="Varghese N."/>
            <person name="Mikhailova N."/>
            <person name="Stamatis D."/>
            <person name="Reddy T."/>
            <person name="Daum C."/>
            <person name="Shapiro N."/>
            <person name="Ivanova N."/>
            <person name="Kyrpides N."/>
            <person name="Woyke T."/>
        </authorList>
    </citation>
    <scope>NUCLEOTIDE SEQUENCE</scope>
    <source>
        <strain evidence="2">CGMCC 1.10685</strain>
    </source>
</reference>
<accession>A0A562PLS2</accession>
<sequence>MTGIDVLLPNEPRIADDRQRTLTERHLLPALGPLRALFLHLRTQLDPQLAARQSVKLGMPYPHGQSLEIASAIQAALNNLDPDTLPPNAAEGIAALVPFLMAGGDARVTWGVRHGAQFHNALLLGTLYVDVAQDAAAPHAAPVALLPFADAGMVPLRDHRHFALLAGRCWEAQVYPNHLLPELAPYAPLIVLIPGASLRLESDAAYMAGLAAAGGFASPARVLEGATLPEEAFRLAAGLLQQAGIAMPTDPAAGRLRALELCARYRDQGRRPGDAYQRAALERLAHVNTLLQPLVVSRA</sequence>
<reference evidence="1 4" key="3">
    <citation type="submission" date="2019-12" db="EMBL/GenBank/DDBJ databases">
        <title>Draft Genome Sequences of Six Type Strains of the Genus Massilia.</title>
        <authorList>
            <person name="Miess H."/>
            <person name="Frediansyah A."/>
            <person name="Goeker M."/>
            <person name="Gross H."/>
        </authorList>
    </citation>
    <scope>NUCLEOTIDE SEQUENCE [LARGE SCALE GENOMIC DNA]</scope>
    <source>
        <strain evidence="1 4">DSM 26639</strain>
    </source>
</reference>
<protein>
    <submittedName>
        <fullName evidence="2">Uncharacterized protein</fullName>
    </submittedName>
</protein>
<dbReference type="EMBL" id="CP046904">
    <property type="protein sequence ID" value="QGZ40985.1"/>
    <property type="molecule type" value="Genomic_DNA"/>
</dbReference>
<dbReference type="AlphaFoldDB" id="A0A562PLS2"/>
<dbReference type="Proteomes" id="UP000437862">
    <property type="component" value="Chromosome"/>
</dbReference>
<evidence type="ECO:0000313" key="1">
    <source>
        <dbReference type="EMBL" id="QGZ40985.1"/>
    </source>
</evidence>
<dbReference type="EMBL" id="VLKW01000007">
    <property type="protein sequence ID" value="TWI45328.1"/>
    <property type="molecule type" value="Genomic_DNA"/>
</dbReference>
<evidence type="ECO:0000313" key="4">
    <source>
        <dbReference type="Proteomes" id="UP000437862"/>
    </source>
</evidence>
<dbReference type="Proteomes" id="UP000315112">
    <property type="component" value="Unassembled WGS sequence"/>
</dbReference>
<dbReference type="OrthoDB" id="5573608at2"/>
<organism evidence="2 3">
    <name type="scientific">Pseudoduganella flava</name>
    <dbReference type="NCBI Taxonomy" id="871742"/>
    <lineage>
        <taxon>Bacteria</taxon>
        <taxon>Pseudomonadati</taxon>
        <taxon>Pseudomonadota</taxon>
        <taxon>Betaproteobacteria</taxon>
        <taxon>Burkholderiales</taxon>
        <taxon>Oxalobacteraceae</taxon>
        <taxon>Telluria group</taxon>
        <taxon>Pseudoduganella</taxon>
    </lineage>
</organism>
<gene>
    <name evidence="1" type="ORF">GO485_19185</name>
    <name evidence="2" type="ORF">IP92_03706</name>
</gene>
<reference evidence="2 3" key="1">
    <citation type="journal article" date="2015" name="Stand. Genomic Sci.">
        <title>Genomic Encyclopedia of Bacterial and Archaeal Type Strains, Phase III: the genomes of soil and plant-associated and newly described type strains.</title>
        <authorList>
            <person name="Whitman W.B."/>
            <person name="Woyke T."/>
            <person name="Klenk H.P."/>
            <person name="Zhou Y."/>
            <person name="Lilburn T.G."/>
            <person name="Beck B.J."/>
            <person name="De Vos P."/>
            <person name="Vandamme P."/>
            <person name="Eisen J.A."/>
            <person name="Garrity G."/>
            <person name="Hugenholtz P."/>
            <person name="Kyrpides N.C."/>
        </authorList>
    </citation>
    <scope>NUCLEOTIDE SEQUENCE [LARGE SCALE GENOMIC DNA]</scope>
    <source>
        <strain evidence="2 3">CGMCC 1.10685</strain>
    </source>
</reference>
<proteinExistence type="predicted"/>
<keyword evidence="4" id="KW-1185">Reference proteome</keyword>